<keyword evidence="1" id="KW-0812">Transmembrane</keyword>
<dbReference type="EMBL" id="CP021748">
    <property type="protein sequence ID" value="ARX87454.1"/>
    <property type="molecule type" value="Genomic_DNA"/>
</dbReference>
<name>A0A1Z1WLY5_9ACTN</name>
<dbReference type="AlphaFoldDB" id="A0A1Z1WLY5"/>
<feature type="transmembrane region" description="Helical" evidence="1">
    <location>
        <begin position="66"/>
        <end position="89"/>
    </location>
</feature>
<feature type="domain" description="Lysyl-tRNA synthetase N-terminal transmembrane region" evidence="2">
    <location>
        <begin position="40"/>
        <end position="181"/>
    </location>
</feature>
<protein>
    <submittedName>
        <fullName evidence="3">Membrane protein</fullName>
    </submittedName>
</protein>
<proteinExistence type="predicted"/>
<accession>A0A1Z1WLY5</accession>
<dbReference type="Pfam" id="PF16995">
    <property type="entry name" value="tRNA-synt_2_TM"/>
    <property type="match status" value="1"/>
</dbReference>
<gene>
    <name evidence="3" type="ORF">SMD44_06935</name>
</gene>
<keyword evidence="1" id="KW-0472">Membrane</keyword>
<evidence type="ECO:0000259" key="2">
    <source>
        <dbReference type="Pfam" id="PF16995"/>
    </source>
</evidence>
<evidence type="ECO:0000256" key="1">
    <source>
        <dbReference type="SAM" id="Phobius"/>
    </source>
</evidence>
<dbReference type="InterPro" id="IPR031553">
    <property type="entry name" value="tRNA-synt_2_TM"/>
</dbReference>
<keyword evidence="1" id="KW-1133">Transmembrane helix</keyword>
<feature type="transmembrane region" description="Helical" evidence="1">
    <location>
        <begin position="101"/>
        <end position="122"/>
    </location>
</feature>
<dbReference type="RefSeq" id="WP_203348135.1">
    <property type="nucleotide sequence ID" value="NZ_CP021748.1"/>
</dbReference>
<evidence type="ECO:0000313" key="3">
    <source>
        <dbReference type="EMBL" id="ARX87454.1"/>
    </source>
</evidence>
<feature type="transmembrane region" description="Helical" evidence="1">
    <location>
        <begin position="30"/>
        <end position="54"/>
    </location>
</feature>
<dbReference type="Proteomes" id="UP000195880">
    <property type="component" value="Chromosome"/>
</dbReference>
<sequence>MALLNVLAVLSVPLRDGVREHNEGKHLTPYLLTAGLVSTILAALTLSVMILWLLVPGEEPDFRHHWINWASAALTALFLLALLMGRTEFTSKGDRSNPRTALATLAGGLVLGSALGVALLQATGTGARAGLSDRLGYVLSRFVTLDPSEKAARLTHVPGWIDGTLNVTAALVFLSVLYVAFRSPGAG</sequence>
<reference evidence="3 4" key="1">
    <citation type="submission" date="2017-05" db="EMBL/GenBank/DDBJ databases">
        <title>Streptomyces alboflavus Genome sequencing and assembly.</title>
        <authorList>
            <person name="Wang Y."/>
            <person name="Du B."/>
            <person name="Ding Y."/>
            <person name="Liu H."/>
            <person name="Hou Q."/>
            <person name="Liu K."/>
            <person name="Wang C."/>
            <person name="Yao L."/>
        </authorList>
    </citation>
    <scope>NUCLEOTIDE SEQUENCE [LARGE SCALE GENOMIC DNA]</scope>
    <source>
        <strain evidence="3 4">MDJK44</strain>
    </source>
</reference>
<keyword evidence="4" id="KW-1185">Reference proteome</keyword>
<organism evidence="3 4">
    <name type="scientific">Streptomyces alboflavus</name>
    <dbReference type="NCBI Taxonomy" id="67267"/>
    <lineage>
        <taxon>Bacteria</taxon>
        <taxon>Bacillati</taxon>
        <taxon>Actinomycetota</taxon>
        <taxon>Actinomycetes</taxon>
        <taxon>Kitasatosporales</taxon>
        <taxon>Streptomycetaceae</taxon>
        <taxon>Streptomyces</taxon>
    </lineage>
</organism>
<feature type="transmembrane region" description="Helical" evidence="1">
    <location>
        <begin position="163"/>
        <end position="181"/>
    </location>
</feature>
<evidence type="ECO:0000313" key="4">
    <source>
        <dbReference type="Proteomes" id="UP000195880"/>
    </source>
</evidence>
<dbReference type="KEGG" id="salf:SMD44_06935"/>